<comment type="caution">
    <text evidence="1">The sequence shown here is derived from an EMBL/GenBank/DDBJ whole genome shotgun (WGS) entry which is preliminary data.</text>
</comment>
<organism evidence="1 2">
    <name type="scientific">Roseateles agri</name>
    <dbReference type="NCBI Taxonomy" id="3098619"/>
    <lineage>
        <taxon>Bacteria</taxon>
        <taxon>Pseudomonadati</taxon>
        <taxon>Pseudomonadota</taxon>
        <taxon>Betaproteobacteria</taxon>
        <taxon>Burkholderiales</taxon>
        <taxon>Sphaerotilaceae</taxon>
        <taxon>Roseateles</taxon>
    </lineage>
</organism>
<dbReference type="EMBL" id="JAXCLA010000004">
    <property type="protein sequence ID" value="MDY0745747.1"/>
    <property type="molecule type" value="Genomic_DNA"/>
</dbReference>
<reference evidence="1 2" key="1">
    <citation type="submission" date="2023-11" db="EMBL/GenBank/DDBJ databases">
        <title>Paucibacter sp. nov., isolated from fresh soil in Korea.</title>
        <authorList>
            <person name="Le N.T.T."/>
        </authorList>
    </citation>
    <scope>NUCLEOTIDE SEQUENCE [LARGE SCALE GENOMIC DNA]</scope>
    <source>
        <strain evidence="1 2">R3-3</strain>
    </source>
</reference>
<sequence length="110" mass="11676">MMRAAAQAIWSALSRDWASGAAAMQMPPDKLVITLMAGDDPEGADEMAHDVALVLPQGVCMAFANSTPAERALMGTLVADQLVSRIGRPAQWIGARPSTEIEIPMGWLKA</sequence>
<accession>A0ABU5DHI3</accession>
<protein>
    <submittedName>
        <fullName evidence="1">Uncharacterized protein</fullName>
    </submittedName>
</protein>
<gene>
    <name evidence="1" type="ORF">SNE35_14600</name>
</gene>
<evidence type="ECO:0000313" key="2">
    <source>
        <dbReference type="Proteomes" id="UP001285263"/>
    </source>
</evidence>
<evidence type="ECO:0000313" key="1">
    <source>
        <dbReference type="EMBL" id="MDY0745747.1"/>
    </source>
</evidence>
<name>A0ABU5DHI3_9BURK</name>
<proteinExistence type="predicted"/>
<dbReference type="RefSeq" id="WP_320423641.1">
    <property type="nucleotide sequence ID" value="NZ_JAXCLA010000004.1"/>
</dbReference>
<dbReference type="Proteomes" id="UP001285263">
    <property type="component" value="Unassembled WGS sequence"/>
</dbReference>
<keyword evidence="2" id="KW-1185">Reference proteome</keyword>